<organism evidence="2 3">
    <name type="scientific">Tolypocladium ophioglossoides (strain CBS 100239)</name>
    <name type="common">Snaketongue truffleclub</name>
    <name type="synonym">Elaphocordyceps ophioglossoides</name>
    <dbReference type="NCBI Taxonomy" id="1163406"/>
    <lineage>
        <taxon>Eukaryota</taxon>
        <taxon>Fungi</taxon>
        <taxon>Dikarya</taxon>
        <taxon>Ascomycota</taxon>
        <taxon>Pezizomycotina</taxon>
        <taxon>Sordariomycetes</taxon>
        <taxon>Hypocreomycetidae</taxon>
        <taxon>Hypocreales</taxon>
        <taxon>Ophiocordycipitaceae</taxon>
        <taxon>Tolypocladium</taxon>
    </lineage>
</organism>
<protein>
    <submittedName>
        <fullName evidence="2">Uncharacterized protein</fullName>
    </submittedName>
</protein>
<dbReference type="EMBL" id="LFRF01000023">
    <property type="protein sequence ID" value="KND88715.1"/>
    <property type="molecule type" value="Genomic_DNA"/>
</dbReference>
<gene>
    <name evidence="2" type="ORF">TOPH_06627</name>
</gene>
<evidence type="ECO:0000256" key="1">
    <source>
        <dbReference type="SAM" id="MobiDB-lite"/>
    </source>
</evidence>
<reference evidence="2 3" key="1">
    <citation type="journal article" date="2015" name="BMC Genomics">
        <title>The genome of the truffle-parasite Tolypocladium ophioglossoides and the evolution of antifungal peptaibiotics.</title>
        <authorList>
            <person name="Quandt C.A."/>
            <person name="Bushley K.E."/>
            <person name="Spatafora J.W."/>
        </authorList>
    </citation>
    <scope>NUCLEOTIDE SEQUENCE [LARGE SCALE GENOMIC DNA]</scope>
    <source>
        <strain evidence="2 3">CBS 100239</strain>
    </source>
</reference>
<feature type="region of interest" description="Disordered" evidence="1">
    <location>
        <begin position="1"/>
        <end position="89"/>
    </location>
</feature>
<sequence>MHINTTRVFPRQGDPRSLQALAPDEREEDAGRLPQDEHRVNDGERELERAERPAAHDGARVEPDGDKGDGEEVVREDGGLLQDAAEQGAGPVRHATLEVLEAVELEGAQLAVVCGEERVEGLSEDVDDGGEGLAAPIEGDDGGADGARVLEVADAGRVNELGEEEGIVEGDGHAAAGEGVAHVEGVTEEDDAVGRREPAVGHAARDLAIVEGALGRGADAGGQRGYGHVLDVPTDAAGRGRGLGDALRDVEQGACLAGADLVEQDGGGVADDDVAKVLLRQRAVDELEGVELALHDGLVAEDLLAELGVVAVGNDSQVAKEVVALLLARLPVDSRPGLDAENLVRVLAANGVEHLRLDNGDVLVR</sequence>
<evidence type="ECO:0000313" key="2">
    <source>
        <dbReference type="EMBL" id="KND88715.1"/>
    </source>
</evidence>
<accession>A0A0L0N4H0</accession>
<keyword evidence="3" id="KW-1185">Reference proteome</keyword>
<dbReference type="OrthoDB" id="3784at2759"/>
<evidence type="ECO:0000313" key="3">
    <source>
        <dbReference type="Proteomes" id="UP000036947"/>
    </source>
</evidence>
<feature type="compositionally biased region" description="Basic and acidic residues" evidence="1">
    <location>
        <begin position="29"/>
        <end position="78"/>
    </location>
</feature>
<dbReference type="AlphaFoldDB" id="A0A0L0N4H0"/>
<dbReference type="Proteomes" id="UP000036947">
    <property type="component" value="Unassembled WGS sequence"/>
</dbReference>
<proteinExistence type="predicted"/>
<name>A0A0L0N4H0_TOLOC</name>
<comment type="caution">
    <text evidence="2">The sequence shown here is derived from an EMBL/GenBank/DDBJ whole genome shotgun (WGS) entry which is preliminary data.</text>
</comment>